<keyword evidence="1" id="KW-0175">Coiled coil</keyword>
<feature type="non-terminal residue" evidence="2">
    <location>
        <position position="1"/>
    </location>
</feature>
<evidence type="ECO:0000256" key="1">
    <source>
        <dbReference type="SAM" id="Coils"/>
    </source>
</evidence>
<dbReference type="OrthoDB" id="2419075at2759"/>
<comment type="caution">
    <text evidence="2">The sequence shown here is derived from an EMBL/GenBank/DDBJ whole genome shotgun (WGS) entry which is preliminary data.</text>
</comment>
<evidence type="ECO:0000313" key="2">
    <source>
        <dbReference type="EMBL" id="CAG8662731.1"/>
    </source>
</evidence>
<evidence type="ECO:0000313" key="3">
    <source>
        <dbReference type="Proteomes" id="UP000789706"/>
    </source>
</evidence>
<sequence length="153" mass="17664">QKNRNDLCCTNFYADHPIRRPITHDIVLYCRNATSEEKYTMISSRQANQASIRKDTQARLAELKGVALNTIPYPRSNAILTQYQEEIRNLENKANYHQEIDSIDKLADWLAGPEKGYKPKKLDPVPTTMDEWVDKHLWLGKEDPVRHANGSIT</sequence>
<feature type="coiled-coil region" evidence="1">
    <location>
        <begin position="73"/>
        <end position="100"/>
    </location>
</feature>
<protein>
    <submittedName>
        <fullName evidence="2">3762_t:CDS:1</fullName>
    </submittedName>
</protein>
<proteinExistence type="predicted"/>
<accession>A0A9N9E7H5</accession>
<keyword evidence="3" id="KW-1185">Reference proteome</keyword>
<gene>
    <name evidence="2" type="ORF">DEBURN_LOCUS11815</name>
</gene>
<dbReference type="AlphaFoldDB" id="A0A9N9E7H5"/>
<feature type="non-terminal residue" evidence="2">
    <location>
        <position position="153"/>
    </location>
</feature>
<dbReference type="Proteomes" id="UP000789706">
    <property type="component" value="Unassembled WGS sequence"/>
</dbReference>
<organism evidence="2 3">
    <name type="scientific">Diversispora eburnea</name>
    <dbReference type="NCBI Taxonomy" id="1213867"/>
    <lineage>
        <taxon>Eukaryota</taxon>
        <taxon>Fungi</taxon>
        <taxon>Fungi incertae sedis</taxon>
        <taxon>Mucoromycota</taxon>
        <taxon>Glomeromycotina</taxon>
        <taxon>Glomeromycetes</taxon>
        <taxon>Diversisporales</taxon>
        <taxon>Diversisporaceae</taxon>
        <taxon>Diversispora</taxon>
    </lineage>
</organism>
<dbReference type="EMBL" id="CAJVPK010008719">
    <property type="protein sequence ID" value="CAG8662731.1"/>
    <property type="molecule type" value="Genomic_DNA"/>
</dbReference>
<name>A0A9N9E7H5_9GLOM</name>
<reference evidence="2" key="1">
    <citation type="submission" date="2021-06" db="EMBL/GenBank/DDBJ databases">
        <authorList>
            <person name="Kallberg Y."/>
            <person name="Tangrot J."/>
            <person name="Rosling A."/>
        </authorList>
    </citation>
    <scope>NUCLEOTIDE SEQUENCE</scope>
    <source>
        <strain evidence="2">AZ414A</strain>
    </source>
</reference>